<gene>
    <name evidence="2" type="ORF">KL859_18540</name>
</gene>
<keyword evidence="1" id="KW-1133">Transmembrane helix</keyword>
<reference evidence="2 3" key="1">
    <citation type="submission" date="2021-05" db="EMBL/GenBank/DDBJ databases">
        <title>Draft Genome Sequences of Clinical Respiratory Isolates of Mycobacterium goodii Recovered in Ireland.</title>
        <authorList>
            <person name="Flanagan P.R."/>
            <person name="Mok S."/>
            <person name="Roycroft E."/>
            <person name="Rogers T.R."/>
            <person name="Fitzgibbon M."/>
        </authorList>
    </citation>
    <scope>NUCLEOTIDE SEQUENCE [LARGE SCALE GENOMIC DNA]</scope>
    <source>
        <strain evidence="2 3">14IE55</strain>
    </source>
</reference>
<keyword evidence="1" id="KW-0812">Transmembrane</keyword>
<dbReference type="Proteomes" id="UP000696413">
    <property type="component" value="Unassembled WGS sequence"/>
</dbReference>
<evidence type="ECO:0000313" key="2">
    <source>
        <dbReference type="EMBL" id="MBU8824857.1"/>
    </source>
</evidence>
<organism evidence="2 3">
    <name type="scientific">Mycolicibacterium goodii</name>
    <name type="common">Mycobacterium goodii</name>
    <dbReference type="NCBI Taxonomy" id="134601"/>
    <lineage>
        <taxon>Bacteria</taxon>
        <taxon>Bacillati</taxon>
        <taxon>Actinomycetota</taxon>
        <taxon>Actinomycetes</taxon>
        <taxon>Mycobacteriales</taxon>
        <taxon>Mycobacteriaceae</taxon>
        <taxon>Mycolicibacterium</taxon>
    </lineage>
</organism>
<comment type="caution">
    <text evidence="2">The sequence shown here is derived from an EMBL/GenBank/DDBJ whole genome shotgun (WGS) entry which is preliminary data.</text>
</comment>
<dbReference type="InterPro" id="IPR005325">
    <property type="entry name" value="DUF308_memb"/>
</dbReference>
<keyword evidence="3" id="KW-1185">Reference proteome</keyword>
<evidence type="ECO:0000256" key="1">
    <source>
        <dbReference type="SAM" id="Phobius"/>
    </source>
</evidence>
<proteinExistence type="predicted"/>
<dbReference type="EMBL" id="JAHBOM010000013">
    <property type="protein sequence ID" value="MBU8824857.1"/>
    <property type="molecule type" value="Genomic_DNA"/>
</dbReference>
<dbReference type="Pfam" id="PF03729">
    <property type="entry name" value="DUF308"/>
    <property type="match status" value="1"/>
</dbReference>
<dbReference type="RefSeq" id="WP_073676078.1">
    <property type="nucleotide sequence ID" value="NZ_CP092364.2"/>
</dbReference>
<sequence length="194" mass="20359">MASHTVQNPSSTATDDQWLQSYYLLRAAVAGVWVSAAFIVGTQVSAVAAALLLIYPAWDAFANYMDALRTGGLTRNPTQALNVAVSGVTTVAVAIGLAMSMNAVLGVFGVWASLSGIFQLATGVRRWKGHGAQWAMILSGGQSALVGVMFLKQAAAPDVPSIADIAPYAAFGALYFLISAVWLLVTEARRRLPA</sequence>
<feature type="transmembrane region" description="Helical" evidence="1">
    <location>
        <begin position="32"/>
        <end position="58"/>
    </location>
</feature>
<evidence type="ECO:0000313" key="3">
    <source>
        <dbReference type="Proteomes" id="UP000696413"/>
    </source>
</evidence>
<protein>
    <submittedName>
        <fullName evidence="2">DUF308 domain-containing protein</fullName>
    </submittedName>
</protein>
<keyword evidence="1" id="KW-0472">Membrane</keyword>
<feature type="transmembrane region" description="Helical" evidence="1">
    <location>
        <begin position="134"/>
        <end position="153"/>
    </location>
</feature>
<feature type="transmembrane region" description="Helical" evidence="1">
    <location>
        <begin position="165"/>
        <end position="185"/>
    </location>
</feature>
<name>A0ABS6HU33_MYCGD</name>
<accession>A0ABS6HU33</accession>